<reference evidence="4 5" key="1">
    <citation type="submission" date="2018-07" db="EMBL/GenBank/DDBJ databases">
        <title>Leeuwenhoekiella genomics.</title>
        <authorList>
            <person name="Tahon G."/>
            <person name="Willems A."/>
        </authorList>
    </citation>
    <scope>NUCLEOTIDE SEQUENCE [LARGE SCALE GENOMIC DNA]</scope>
    <source>
        <strain evidence="4 5">LMG 22550</strain>
    </source>
</reference>
<dbReference type="PANTHER" id="PTHR43479">
    <property type="entry name" value="ACREF/ENVCD OPERON REPRESSOR-RELATED"/>
    <property type="match status" value="1"/>
</dbReference>
<dbReference type="SUPFAM" id="SSF46689">
    <property type="entry name" value="Homeodomain-like"/>
    <property type="match status" value="1"/>
</dbReference>
<keyword evidence="5" id="KW-1185">Reference proteome</keyword>
<dbReference type="SUPFAM" id="SSF48498">
    <property type="entry name" value="Tetracyclin repressor-like, C-terminal domain"/>
    <property type="match status" value="1"/>
</dbReference>
<dbReference type="InterPro" id="IPR036271">
    <property type="entry name" value="Tet_transcr_reg_TetR-rel_C_sf"/>
</dbReference>
<protein>
    <submittedName>
        <fullName evidence="4">TetR family transcriptional regulator</fullName>
    </submittedName>
</protein>
<organism evidence="4 5">
    <name type="scientific">Leeuwenhoekiella aequorea</name>
    <dbReference type="NCBI Taxonomy" id="283736"/>
    <lineage>
        <taxon>Bacteria</taxon>
        <taxon>Pseudomonadati</taxon>
        <taxon>Bacteroidota</taxon>
        <taxon>Flavobacteriia</taxon>
        <taxon>Flavobacteriales</taxon>
        <taxon>Flavobacteriaceae</taxon>
        <taxon>Leeuwenhoekiella</taxon>
    </lineage>
</organism>
<evidence type="ECO:0000313" key="5">
    <source>
        <dbReference type="Proteomes" id="UP000289238"/>
    </source>
</evidence>
<evidence type="ECO:0000313" key="4">
    <source>
        <dbReference type="EMBL" id="RXG24600.1"/>
    </source>
</evidence>
<dbReference type="Gene3D" id="1.10.10.60">
    <property type="entry name" value="Homeodomain-like"/>
    <property type="match status" value="1"/>
</dbReference>
<comment type="caution">
    <text evidence="4">The sequence shown here is derived from an EMBL/GenBank/DDBJ whole genome shotgun (WGS) entry which is preliminary data.</text>
</comment>
<evidence type="ECO:0000256" key="2">
    <source>
        <dbReference type="PROSITE-ProRule" id="PRU00335"/>
    </source>
</evidence>
<dbReference type="AlphaFoldDB" id="A0A4Q0PCP3"/>
<dbReference type="PANTHER" id="PTHR43479:SF11">
    <property type="entry name" value="ACREF_ENVCD OPERON REPRESSOR-RELATED"/>
    <property type="match status" value="1"/>
</dbReference>
<evidence type="ECO:0000256" key="1">
    <source>
        <dbReference type="ARBA" id="ARBA00023125"/>
    </source>
</evidence>
<dbReference type="InterPro" id="IPR009057">
    <property type="entry name" value="Homeodomain-like_sf"/>
</dbReference>
<feature type="domain" description="HTH tetR-type" evidence="3">
    <location>
        <begin position="16"/>
        <end position="76"/>
    </location>
</feature>
<dbReference type="InterPro" id="IPR050624">
    <property type="entry name" value="HTH-type_Tx_Regulator"/>
</dbReference>
<dbReference type="Proteomes" id="UP000289238">
    <property type="component" value="Unassembled WGS sequence"/>
</dbReference>
<dbReference type="EMBL" id="QOVM01000001">
    <property type="protein sequence ID" value="RXG24600.1"/>
    <property type="molecule type" value="Genomic_DNA"/>
</dbReference>
<name>A0A4Q0PCP3_9FLAO</name>
<dbReference type="InterPro" id="IPR001647">
    <property type="entry name" value="HTH_TetR"/>
</dbReference>
<gene>
    <name evidence="4" type="ORF">DSM00_390</name>
</gene>
<evidence type="ECO:0000259" key="3">
    <source>
        <dbReference type="PROSITE" id="PS50977"/>
    </source>
</evidence>
<proteinExistence type="predicted"/>
<dbReference type="GO" id="GO:0003677">
    <property type="term" value="F:DNA binding"/>
    <property type="evidence" value="ECO:0007669"/>
    <property type="project" value="UniProtKB-UniRule"/>
</dbReference>
<keyword evidence="1 2" id="KW-0238">DNA-binding</keyword>
<sequence>METKYVFKVSGVYLRKIMKADILNTATELFIKQGFKSVTMDDIASHMHISKKTIYASYSHKTELVYAVAHQMMNVIQCAVTQLVETQKNPIQELYEIKKYVIEHLHGEKTSSIQQLLKYYPKIFNELKLHQFEFMKGCMEKNITKGINMGLFRDNLDVEFISRMYHVGMTNIKDDSIFPHEKFPHAKLYEMYLEYHLRGIVTPEGRKILNQIIHSNQD</sequence>
<dbReference type="PROSITE" id="PS50977">
    <property type="entry name" value="HTH_TETR_2"/>
    <property type="match status" value="1"/>
</dbReference>
<dbReference type="Gene3D" id="1.10.357.10">
    <property type="entry name" value="Tetracycline Repressor, domain 2"/>
    <property type="match status" value="1"/>
</dbReference>
<feature type="DNA-binding region" description="H-T-H motif" evidence="2">
    <location>
        <begin position="39"/>
        <end position="58"/>
    </location>
</feature>
<dbReference type="Pfam" id="PF00440">
    <property type="entry name" value="TetR_N"/>
    <property type="match status" value="1"/>
</dbReference>
<accession>A0A4Q0PCP3</accession>
<dbReference type="PRINTS" id="PR00455">
    <property type="entry name" value="HTHTETR"/>
</dbReference>